<gene>
    <name evidence="1" type="ORF">DACRYDRAFT_24485</name>
</gene>
<protein>
    <submittedName>
        <fullName evidence="1">Uncharacterized protein</fullName>
    </submittedName>
</protein>
<dbReference type="RefSeq" id="XP_040625306.1">
    <property type="nucleotide sequence ID" value="XM_040773692.1"/>
</dbReference>
<name>M5FRP6_DACPD</name>
<dbReference type="Proteomes" id="UP000030653">
    <property type="component" value="Unassembled WGS sequence"/>
</dbReference>
<dbReference type="AlphaFoldDB" id="M5FRP6"/>
<proteinExistence type="predicted"/>
<reference evidence="1 2" key="1">
    <citation type="journal article" date="2012" name="Science">
        <title>The Paleozoic origin of enzymatic lignin decomposition reconstructed from 31 fungal genomes.</title>
        <authorList>
            <person name="Floudas D."/>
            <person name="Binder M."/>
            <person name="Riley R."/>
            <person name="Barry K."/>
            <person name="Blanchette R.A."/>
            <person name="Henrissat B."/>
            <person name="Martinez A.T."/>
            <person name="Otillar R."/>
            <person name="Spatafora J.W."/>
            <person name="Yadav J.S."/>
            <person name="Aerts A."/>
            <person name="Benoit I."/>
            <person name="Boyd A."/>
            <person name="Carlson A."/>
            <person name="Copeland A."/>
            <person name="Coutinho P.M."/>
            <person name="de Vries R.P."/>
            <person name="Ferreira P."/>
            <person name="Findley K."/>
            <person name="Foster B."/>
            <person name="Gaskell J."/>
            <person name="Glotzer D."/>
            <person name="Gorecki P."/>
            <person name="Heitman J."/>
            <person name="Hesse C."/>
            <person name="Hori C."/>
            <person name="Igarashi K."/>
            <person name="Jurgens J.A."/>
            <person name="Kallen N."/>
            <person name="Kersten P."/>
            <person name="Kohler A."/>
            <person name="Kuees U."/>
            <person name="Kumar T.K.A."/>
            <person name="Kuo A."/>
            <person name="LaButti K."/>
            <person name="Larrondo L.F."/>
            <person name="Lindquist E."/>
            <person name="Ling A."/>
            <person name="Lombard V."/>
            <person name="Lucas S."/>
            <person name="Lundell T."/>
            <person name="Martin R."/>
            <person name="McLaughlin D.J."/>
            <person name="Morgenstern I."/>
            <person name="Morin E."/>
            <person name="Murat C."/>
            <person name="Nagy L.G."/>
            <person name="Nolan M."/>
            <person name="Ohm R.A."/>
            <person name="Patyshakuliyeva A."/>
            <person name="Rokas A."/>
            <person name="Ruiz-Duenas F.J."/>
            <person name="Sabat G."/>
            <person name="Salamov A."/>
            <person name="Samejima M."/>
            <person name="Schmutz J."/>
            <person name="Slot J.C."/>
            <person name="St John F."/>
            <person name="Stenlid J."/>
            <person name="Sun H."/>
            <person name="Sun S."/>
            <person name="Syed K."/>
            <person name="Tsang A."/>
            <person name="Wiebenga A."/>
            <person name="Young D."/>
            <person name="Pisabarro A."/>
            <person name="Eastwood D.C."/>
            <person name="Martin F."/>
            <person name="Cullen D."/>
            <person name="Grigoriev I.V."/>
            <person name="Hibbett D.S."/>
        </authorList>
    </citation>
    <scope>NUCLEOTIDE SEQUENCE [LARGE SCALE GENOMIC DNA]</scope>
    <source>
        <strain evidence="1 2">DJM-731 SS1</strain>
    </source>
</reference>
<dbReference type="HOGENOM" id="CLU_2359688_0_0_1"/>
<sequence>MTLTSGNVWSASVSTGVPPLFPFTRDIACACQGDRDRGCYGWAAEMLFSRYCSMTILGTGAYDAVPSVILWRNESCQLICDIPAPHRGVKRSRTKS</sequence>
<accession>M5FRP6</accession>
<organism evidence="1 2">
    <name type="scientific">Dacryopinax primogenitus (strain DJM 731)</name>
    <name type="common">Brown rot fungus</name>
    <dbReference type="NCBI Taxonomy" id="1858805"/>
    <lineage>
        <taxon>Eukaryota</taxon>
        <taxon>Fungi</taxon>
        <taxon>Dikarya</taxon>
        <taxon>Basidiomycota</taxon>
        <taxon>Agaricomycotina</taxon>
        <taxon>Dacrymycetes</taxon>
        <taxon>Dacrymycetales</taxon>
        <taxon>Dacrymycetaceae</taxon>
        <taxon>Dacryopinax</taxon>
    </lineage>
</organism>
<dbReference type="EMBL" id="JH795873">
    <property type="protein sequence ID" value="EJT98408.1"/>
    <property type="molecule type" value="Genomic_DNA"/>
</dbReference>
<evidence type="ECO:0000313" key="2">
    <source>
        <dbReference type="Proteomes" id="UP000030653"/>
    </source>
</evidence>
<keyword evidence="2" id="KW-1185">Reference proteome</keyword>
<evidence type="ECO:0000313" key="1">
    <source>
        <dbReference type="EMBL" id="EJT98408.1"/>
    </source>
</evidence>
<dbReference type="GeneID" id="63688754"/>